<evidence type="ECO:0000256" key="2">
    <source>
        <dbReference type="ARBA" id="ARBA00022448"/>
    </source>
</evidence>
<dbReference type="InterPro" id="IPR044770">
    <property type="entry name" value="MFS_spinster-like"/>
</dbReference>
<dbReference type="PROSITE" id="PS50850">
    <property type="entry name" value="MFS"/>
    <property type="match status" value="1"/>
</dbReference>
<comment type="similarity">
    <text evidence="6">Belongs to the major facilitator superfamily. Spinster (TC 2.A.1.49) family.</text>
</comment>
<comment type="caution">
    <text evidence="10">The sequence shown here is derived from an EMBL/GenBank/DDBJ whole genome shotgun (WGS) entry which is preliminary data.</text>
</comment>
<evidence type="ECO:0000256" key="6">
    <source>
        <dbReference type="ARBA" id="ARBA00024338"/>
    </source>
</evidence>
<name>A0AAV4JK87_9GAST</name>
<evidence type="ECO:0000256" key="1">
    <source>
        <dbReference type="ARBA" id="ARBA00004141"/>
    </source>
</evidence>
<dbReference type="Proteomes" id="UP000762676">
    <property type="component" value="Unassembled WGS sequence"/>
</dbReference>
<feature type="transmembrane region" description="Helical" evidence="8">
    <location>
        <begin position="30"/>
        <end position="47"/>
    </location>
</feature>
<accession>A0AAV4JK87</accession>
<feature type="transmembrane region" description="Helical" evidence="8">
    <location>
        <begin position="150"/>
        <end position="169"/>
    </location>
</feature>
<evidence type="ECO:0000256" key="4">
    <source>
        <dbReference type="ARBA" id="ARBA00022989"/>
    </source>
</evidence>
<reference evidence="10 11" key="1">
    <citation type="journal article" date="2021" name="Elife">
        <title>Chloroplast acquisition without the gene transfer in kleptoplastic sea slugs, Plakobranchus ocellatus.</title>
        <authorList>
            <person name="Maeda T."/>
            <person name="Takahashi S."/>
            <person name="Yoshida T."/>
            <person name="Shimamura S."/>
            <person name="Takaki Y."/>
            <person name="Nagai Y."/>
            <person name="Toyoda A."/>
            <person name="Suzuki Y."/>
            <person name="Arimoto A."/>
            <person name="Ishii H."/>
            <person name="Satoh N."/>
            <person name="Nishiyama T."/>
            <person name="Hasebe M."/>
            <person name="Maruyama T."/>
            <person name="Minagawa J."/>
            <person name="Obokata J."/>
            <person name="Shigenobu S."/>
        </authorList>
    </citation>
    <scope>NUCLEOTIDE SEQUENCE [LARGE SCALE GENOMIC DNA]</scope>
</reference>
<sequence>MMKRQEAEDEPLLAEHKTSSQRSRSWLREVRPYSLYVLLTLLLAYLFNQLDRYMLAITITPLSQDLKFGDMKCFKNDSVHDFGNTHYKCNGTTSSRCLDIVNVNGTSLCKWDYSGQGWGYQILAGPVFILIYTVAGIFIGLAADHWNRKLMLSGCLVLWSVATLLHGLVNEYWQLAVVRFILGLGEAGCTPFAASLIADYFSEAQRGAALGIYNFGIYFGYSLAYAIGNFITLADINGQGWRWAFILPGLPGILLGFVIALTVKEPRRGKKLAEADSADSSDKESSGGSKSSSPPRIPLKVKAAVITKSFLSPSLLLLCLAGSIRNAGGYVWAYNTQPYFDAAGVSKETTGSFMSWIPLVGGSLGVLFGGFISDRIVKRRGLYARIFVLVASQFLAAPFAAGALFLDVPWSFISLIPANVIGEMWVGVTLAVAVELVPAQVRTAAVAVYLFIITNIGGNVPLLVPPIQHSFEDRDYTKAEALRGALYILYPGLFVLGGLLFLLTLFVVRRDQRKAELRQNFVNADTDEQSTA</sequence>
<feature type="transmembrane region" description="Helical" evidence="8">
    <location>
        <begin position="484"/>
        <end position="508"/>
    </location>
</feature>
<dbReference type="GO" id="GO:0022857">
    <property type="term" value="F:transmembrane transporter activity"/>
    <property type="evidence" value="ECO:0007669"/>
    <property type="project" value="InterPro"/>
</dbReference>
<protein>
    <submittedName>
        <fullName evidence="10">Cis,cis-muconate transport protein muck</fullName>
    </submittedName>
</protein>
<feature type="transmembrane region" description="Helical" evidence="8">
    <location>
        <begin position="243"/>
        <end position="263"/>
    </location>
</feature>
<evidence type="ECO:0000313" key="11">
    <source>
        <dbReference type="Proteomes" id="UP000762676"/>
    </source>
</evidence>
<feature type="transmembrane region" description="Helical" evidence="8">
    <location>
        <begin position="175"/>
        <end position="198"/>
    </location>
</feature>
<keyword evidence="4 8" id="KW-1133">Transmembrane helix</keyword>
<feature type="transmembrane region" description="Helical" evidence="8">
    <location>
        <begin position="210"/>
        <end position="231"/>
    </location>
</feature>
<evidence type="ECO:0000256" key="3">
    <source>
        <dbReference type="ARBA" id="ARBA00022692"/>
    </source>
</evidence>
<dbReference type="Pfam" id="PF07690">
    <property type="entry name" value="MFS_1"/>
    <property type="match status" value="1"/>
</dbReference>
<feature type="transmembrane region" description="Helical" evidence="8">
    <location>
        <begin position="310"/>
        <end position="333"/>
    </location>
</feature>
<keyword evidence="5 8" id="KW-0472">Membrane</keyword>
<dbReference type="InterPro" id="IPR036259">
    <property type="entry name" value="MFS_trans_sf"/>
</dbReference>
<dbReference type="Gene3D" id="1.20.1250.20">
    <property type="entry name" value="MFS general substrate transporter like domains"/>
    <property type="match status" value="1"/>
</dbReference>
<evidence type="ECO:0000256" key="5">
    <source>
        <dbReference type="ARBA" id="ARBA00023136"/>
    </source>
</evidence>
<feature type="transmembrane region" description="Helical" evidence="8">
    <location>
        <begin position="384"/>
        <end position="406"/>
    </location>
</feature>
<feature type="transmembrane region" description="Helical" evidence="8">
    <location>
        <begin position="446"/>
        <end position="464"/>
    </location>
</feature>
<keyword evidence="11" id="KW-1185">Reference proteome</keyword>
<keyword evidence="3 8" id="KW-0812">Transmembrane</keyword>
<feature type="region of interest" description="Disordered" evidence="7">
    <location>
        <begin position="272"/>
        <end position="295"/>
    </location>
</feature>
<dbReference type="SUPFAM" id="SSF103473">
    <property type="entry name" value="MFS general substrate transporter"/>
    <property type="match status" value="1"/>
</dbReference>
<evidence type="ECO:0000259" key="9">
    <source>
        <dbReference type="PROSITE" id="PS50850"/>
    </source>
</evidence>
<feature type="transmembrane region" description="Helical" evidence="8">
    <location>
        <begin position="412"/>
        <end position="434"/>
    </location>
</feature>
<gene>
    <name evidence="10" type="ORF">ElyMa_005070400</name>
</gene>
<evidence type="ECO:0000256" key="8">
    <source>
        <dbReference type="SAM" id="Phobius"/>
    </source>
</evidence>
<feature type="transmembrane region" description="Helical" evidence="8">
    <location>
        <begin position="118"/>
        <end position="143"/>
    </location>
</feature>
<dbReference type="CDD" id="cd17328">
    <property type="entry name" value="MFS_spinster_like"/>
    <property type="match status" value="1"/>
</dbReference>
<dbReference type="InterPro" id="IPR011701">
    <property type="entry name" value="MFS"/>
</dbReference>
<proteinExistence type="inferred from homology"/>
<dbReference type="PANTHER" id="PTHR23505">
    <property type="entry name" value="SPINSTER"/>
    <property type="match status" value="1"/>
</dbReference>
<evidence type="ECO:0000313" key="10">
    <source>
        <dbReference type="EMBL" id="GFS20961.1"/>
    </source>
</evidence>
<feature type="transmembrane region" description="Helical" evidence="8">
    <location>
        <begin position="353"/>
        <end position="372"/>
    </location>
</feature>
<keyword evidence="2" id="KW-0813">Transport</keyword>
<evidence type="ECO:0000256" key="7">
    <source>
        <dbReference type="SAM" id="MobiDB-lite"/>
    </source>
</evidence>
<dbReference type="PANTHER" id="PTHR23505:SF79">
    <property type="entry name" value="PROTEIN SPINSTER"/>
    <property type="match status" value="1"/>
</dbReference>
<dbReference type="AlphaFoldDB" id="A0AAV4JK87"/>
<comment type="subcellular location">
    <subcellularLocation>
        <location evidence="1">Membrane</location>
        <topology evidence="1">Multi-pass membrane protein</topology>
    </subcellularLocation>
</comment>
<dbReference type="InterPro" id="IPR020846">
    <property type="entry name" value="MFS_dom"/>
</dbReference>
<dbReference type="GO" id="GO:0016020">
    <property type="term" value="C:membrane"/>
    <property type="evidence" value="ECO:0007669"/>
    <property type="project" value="UniProtKB-SubCell"/>
</dbReference>
<dbReference type="EMBL" id="BMAT01010143">
    <property type="protein sequence ID" value="GFS20961.1"/>
    <property type="molecule type" value="Genomic_DNA"/>
</dbReference>
<feature type="domain" description="Major facilitator superfamily (MFS) profile" evidence="9">
    <location>
        <begin position="37"/>
        <end position="509"/>
    </location>
</feature>
<organism evidence="10 11">
    <name type="scientific">Elysia marginata</name>
    <dbReference type="NCBI Taxonomy" id="1093978"/>
    <lineage>
        <taxon>Eukaryota</taxon>
        <taxon>Metazoa</taxon>
        <taxon>Spiralia</taxon>
        <taxon>Lophotrochozoa</taxon>
        <taxon>Mollusca</taxon>
        <taxon>Gastropoda</taxon>
        <taxon>Heterobranchia</taxon>
        <taxon>Euthyneura</taxon>
        <taxon>Panpulmonata</taxon>
        <taxon>Sacoglossa</taxon>
        <taxon>Placobranchoidea</taxon>
        <taxon>Plakobranchidae</taxon>
        <taxon>Elysia</taxon>
    </lineage>
</organism>